<reference evidence="2 3" key="1">
    <citation type="submission" date="2008-07" db="EMBL/GenBank/DDBJ databases">
        <authorList>
            <person name="Tandeau de Marsac N."/>
            <person name="Ferriera S."/>
            <person name="Johnson J."/>
            <person name="Kravitz S."/>
            <person name="Beeson K."/>
            <person name="Sutton G."/>
            <person name="Rogers Y.-H."/>
            <person name="Friedman R."/>
            <person name="Frazier M."/>
            <person name="Venter J.C."/>
        </authorList>
    </citation>
    <scope>NUCLEOTIDE SEQUENCE [LARGE SCALE GENOMIC DNA]</scope>
    <source>
        <strain evidence="2 3">PCC 7420</strain>
    </source>
</reference>
<accession>B4VY52</accession>
<sequence>MKLIEWLRQLFIKNLAEEKPTPLKELTELSSENLVVNNLEEKETSLTNEHRPQPSGLFQNVVVKND</sequence>
<gene>
    <name evidence="2" type="ORF">MC7420_4356</name>
</gene>
<dbReference type="AlphaFoldDB" id="B4VY52"/>
<dbReference type="RefSeq" id="WP_006103547.1">
    <property type="nucleotide sequence ID" value="NZ_DS989859.1"/>
</dbReference>
<feature type="region of interest" description="Disordered" evidence="1">
    <location>
        <begin position="42"/>
        <end position="66"/>
    </location>
</feature>
<evidence type="ECO:0000313" key="3">
    <source>
        <dbReference type="Proteomes" id="UP000003835"/>
    </source>
</evidence>
<name>B4VY52_9CYAN</name>
<proteinExistence type="predicted"/>
<dbReference type="EMBL" id="DS989859">
    <property type="protein sequence ID" value="EDX73109.1"/>
    <property type="molecule type" value="Genomic_DNA"/>
</dbReference>
<keyword evidence="3" id="KW-1185">Reference proteome</keyword>
<organism evidence="2 3">
    <name type="scientific">Coleofasciculus chthonoplastes PCC 7420</name>
    <dbReference type="NCBI Taxonomy" id="118168"/>
    <lineage>
        <taxon>Bacteria</taxon>
        <taxon>Bacillati</taxon>
        <taxon>Cyanobacteriota</taxon>
        <taxon>Cyanophyceae</taxon>
        <taxon>Coleofasciculales</taxon>
        <taxon>Coleofasciculaceae</taxon>
        <taxon>Coleofasciculus</taxon>
    </lineage>
</organism>
<feature type="compositionally biased region" description="Basic and acidic residues" evidence="1">
    <location>
        <begin position="42"/>
        <end position="52"/>
    </location>
</feature>
<dbReference type="Proteomes" id="UP000003835">
    <property type="component" value="Unassembled WGS sequence"/>
</dbReference>
<evidence type="ECO:0000313" key="2">
    <source>
        <dbReference type="EMBL" id="EDX73109.1"/>
    </source>
</evidence>
<dbReference type="HOGENOM" id="CLU_2823682_0_0_3"/>
<evidence type="ECO:0000256" key="1">
    <source>
        <dbReference type="SAM" id="MobiDB-lite"/>
    </source>
</evidence>
<protein>
    <submittedName>
        <fullName evidence="2">Uncharacterized protein</fullName>
    </submittedName>
</protein>